<reference evidence="1 2" key="1">
    <citation type="journal article" date="2016" name="Front. Microbiol.">
        <title>Single-Cell (Meta-)Genomics of a Dimorphic Candidatus Thiomargarita nelsonii Reveals Genomic Plasticity.</title>
        <authorList>
            <person name="Flood B.E."/>
            <person name="Fliss P."/>
            <person name="Jones D.S."/>
            <person name="Dick G.J."/>
            <person name="Jain S."/>
            <person name="Kaster A.K."/>
            <person name="Winkel M."/>
            <person name="Mussmann M."/>
            <person name="Bailey J."/>
        </authorList>
    </citation>
    <scope>NUCLEOTIDE SEQUENCE [LARGE SCALE GENOMIC DNA]</scope>
    <source>
        <strain evidence="1">Hydrate Ridge</strain>
    </source>
</reference>
<comment type="caution">
    <text evidence="1">The sequence shown here is derived from an EMBL/GenBank/DDBJ whole genome shotgun (WGS) entry which is preliminary data.</text>
</comment>
<keyword evidence="2" id="KW-1185">Reference proteome</keyword>
<name>A0A0A6PMB6_9GAMM</name>
<evidence type="ECO:0000313" key="2">
    <source>
        <dbReference type="Proteomes" id="UP000030428"/>
    </source>
</evidence>
<sequence>MDKILTISEIETQFSSEWILVDEPKTNEALEVQSGKVLFHSKDRDEVYRIAAAKHPARFAVLYTGMIPKDEAIVL</sequence>
<evidence type="ECO:0000313" key="1">
    <source>
        <dbReference type="EMBL" id="KHD08513.1"/>
    </source>
</evidence>
<evidence type="ECO:0008006" key="3">
    <source>
        <dbReference type="Google" id="ProtNLM"/>
    </source>
</evidence>
<dbReference type="AlphaFoldDB" id="A0A0A6PMB6"/>
<gene>
    <name evidence="1" type="ORF">PN36_16815</name>
</gene>
<dbReference type="EMBL" id="JSZA02000063">
    <property type="protein sequence ID" value="KHD08513.1"/>
    <property type="molecule type" value="Genomic_DNA"/>
</dbReference>
<proteinExistence type="predicted"/>
<protein>
    <recommendedName>
        <fullName evidence="3">DUF5678 domain-containing protein</fullName>
    </recommendedName>
</protein>
<accession>A0A0A6PMB6</accession>
<dbReference type="Proteomes" id="UP000030428">
    <property type="component" value="Unassembled WGS sequence"/>
</dbReference>
<organism evidence="1 2">
    <name type="scientific">Candidatus Thiomargarita nelsonii</name>
    <dbReference type="NCBI Taxonomy" id="1003181"/>
    <lineage>
        <taxon>Bacteria</taxon>
        <taxon>Pseudomonadati</taxon>
        <taxon>Pseudomonadota</taxon>
        <taxon>Gammaproteobacteria</taxon>
        <taxon>Thiotrichales</taxon>
        <taxon>Thiotrichaceae</taxon>
        <taxon>Thiomargarita</taxon>
    </lineage>
</organism>